<comment type="caution">
    <text evidence="7">The sequence shown here is derived from an EMBL/GenBank/DDBJ whole genome shotgun (WGS) entry which is preliminary data.</text>
</comment>
<feature type="compositionally biased region" description="Basic and acidic residues" evidence="6">
    <location>
        <begin position="37"/>
        <end position="46"/>
    </location>
</feature>
<gene>
    <name evidence="7" type="ORF">GQ602_004344</name>
</gene>
<dbReference type="InterPro" id="IPR047313">
    <property type="entry name" value="SMN_C"/>
</dbReference>
<feature type="region of interest" description="Disordered" evidence="6">
    <location>
        <begin position="36"/>
        <end position="112"/>
    </location>
</feature>
<reference evidence="7 8" key="1">
    <citation type="journal article" date="2020" name="G3 (Bethesda)">
        <title>Genetic Underpinnings of Host Manipulation by Ophiocordyceps as Revealed by Comparative Transcriptomics.</title>
        <authorList>
            <person name="Will I."/>
            <person name="Das B."/>
            <person name="Trinh T."/>
            <person name="Brachmann A."/>
            <person name="Ohm R.A."/>
            <person name="de Bekker C."/>
        </authorList>
    </citation>
    <scope>NUCLEOTIDE SEQUENCE [LARGE SCALE GENOMIC DNA]</scope>
    <source>
        <strain evidence="7 8">EC05</strain>
    </source>
</reference>
<dbReference type="Proteomes" id="UP000562929">
    <property type="component" value="Unassembled WGS sequence"/>
</dbReference>
<organism evidence="7 8">
    <name type="scientific">Ophiocordyceps camponoti-floridani</name>
    <dbReference type="NCBI Taxonomy" id="2030778"/>
    <lineage>
        <taxon>Eukaryota</taxon>
        <taxon>Fungi</taxon>
        <taxon>Dikarya</taxon>
        <taxon>Ascomycota</taxon>
        <taxon>Pezizomycotina</taxon>
        <taxon>Sordariomycetes</taxon>
        <taxon>Hypocreomycetidae</taxon>
        <taxon>Hypocreales</taxon>
        <taxon>Ophiocordycipitaceae</taxon>
        <taxon>Ophiocordyceps</taxon>
    </lineage>
</organism>
<evidence type="ECO:0000256" key="6">
    <source>
        <dbReference type="SAM" id="MobiDB-lite"/>
    </source>
</evidence>
<evidence type="ECO:0000256" key="3">
    <source>
        <dbReference type="ARBA" id="ARBA00022664"/>
    </source>
</evidence>
<protein>
    <submittedName>
        <fullName evidence="7">Survival motor neuron-like protein 1</fullName>
    </submittedName>
</protein>
<dbReference type="InterPro" id="IPR040424">
    <property type="entry name" value="Smn1"/>
</dbReference>
<evidence type="ECO:0000256" key="2">
    <source>
        <dbReference type="ARBA" id="ARBA00005371"/>
    </source>
</evidence>
<sequence length="160" mass="17431">MARVDDVDWNDSALVDSWNDALNEYKKYHSIRAKGGSIRDLEREIATAEASPPDGAESTGNGGSKASGAREGGLSQDEEEEEGEIRLTDEEHQSCASSAEGPNPSHGNNGIHQYSAQIPTHAVLGSVQDDNLKRLLMAWYYAGYYMGLYEGHQQAQQTPC</sequence>
<dbReference type="GO" id="GO:0005634">
    <property type="term" value="C:nucleus"/>
    <property type="evidence" value="ECO:0007669"/>
    <property type="project" value="UniProtKB-SubCell"/>
</dbReference>
<evidence type="ECO:0000313" key="8">
    <source>
        <dbReference type="Proteomes" id="UP000562929"/>
    </source>
</evidence>
<dbReference type="PANTHER" id="PTHR39267:SF1">
    <property type="entry name" value="SURVIVAL MOTOR NEURON PROTEIN"/>
    <property type="match status" value="1"/>
</dbReference>
<keyword evidence="4" id="KW-0508">mRNA splicing</keyword>
<dbReference type="OrthoDB" id="197400at2759"/>
<keyword evidence="8" id="KW-1185">Reference proteome</keyword>
<dbReference type="EMBL" id="JAACLJ010000004">
    <property type="protein sequence ID" value="KAF4587651.1"/>
    <property type="molecule type" value="Genomic_DNA"/>
</dbReference>
<comment type="similarity">
    <text evidence="2">Belongs to the SMN family.</text>
</comment>
<evidence type="ECO:0000313" key="7">
    <source>
        <dbReference type="EMBL" id="KAF4587651.1"/>
    </source>
</evidence>
<keyword evidence="3" id="KW-0507">mRNA processing</keyword>
<keyword evidence="5" id="KW-0539">Nucleus</keyword>
<feature type="compositionally biased region" description="Basic and acidic residues" evidence="6">
    <location>
        <begin position="84"/>
        <end position="93"/>
    </location>
</feature>
<dbReference type="AlphaFoldDB" id="A0A8H4Q6J9"/>
<evidence type="ECO:0000256" key="4">
    <source>
        <dbReference type="ARBA" id="ARBA00023187"/>
    </source>
</evidence>
<dbReference type="CDD" id="cd22851">
    <property type="entry name" value="SMN_N"/>
    <property type="match status" value="1"/>
</dbReference>
<comment type="subcellular location">
    <subcellularLocation>
        <location evidence="1">Nucleus</location>
    </subcellularLocation>
</comment>
<evidence type="ECO:0000256" key="5">
    <source>
        <dbReference type="ARBA" id="ARBA00023242"/>
    </source>
</evidence>
<accession>A0A8H4Q6J9</accession>
<name>A0A8H4Q6J9_9HYPO</name>
<proteinExistence type="inferred from homology"/>
<dbReference type="GO" id="GO:0008380">
    <property type="term" value="P:RNA splicing"/>
    <property type="evidence" value="ECO:0007669"/>
    <property type="project" value="UniProtKB-KW"/>
</dbReference>
<evidence type="ECO:0000256" key="1">
    <source>
        <dbReference type="ARBA" id="ARBA00004123"/>
    </source>
</evidence>
<dbReference type="CDD" id="cd22852">
    <property type="entry name" value="SMN_C"/>
    <property type="match status" value="1"/>
</dbReference>
<dbReference type="PANTHER" id="PTHR39267">
    <property type="entry name" value="SURVIVAL MOTOR NEURON-LIKE PROTEIN 1"/>
    <property type="match status" value="1"/>
</dbReference>
<dbReference type="GO" id="GO:0006397">
    <property type="term" value="P:mRNA processing"/>
    <property type="evidence" value="ECO:0007669"/>
    <property type="project" value="UniProtKB-KW"/>
</dbReference>